<evidence type="ECO:0000256" key="1">
    <source>
        <dbReference type="SAM" id="Phobius"/>
    </source>
</evidence>
<dbReference type="STRING" id="1763537.ULVI_08640"/>
<dbReference type="RefSeq" id="WP_068591838.1">
    <property type="nucleotide sequence ID" value="NZ_LRXL01000037.1"/>
</dbReference>
<comment type="caution">
    <text evidence="2">The sequence shown here is derived from an EMBL/GenBank/DDBJ whole genome shotgun (WGS) entry which is preliminary data.</text>
</comment>
<accession>A0A167HIE6</accession>
<evidence type="ECO:0000313" key="2">
    <source>
        <dbReference type="EMBL" id="OAB78642.1"/>
    </source>
</evidence>
<feature type="transmembrane region" description="Helical" evidence="1">
    <location>
        <begin position="58"/>
        <end position="78"/>
    </location>
</feature>
<dbReference type="AlphaFoldDB" id="A0A167HIE6"/>
<keyword evidence="1" id="KW-0812">Transmembrane</keyword>
<dbReference type="EMBL" id="LRXL01000037">
    <property type="protein sequence ID" value="OAB78642.1"/>
    <property type="molecule type" value="Genomic_DNA"/>
</dbReference>
<evidence type="ECO:0000313" key="3">
    <source>
        <dbReference type="Proteomes" id="UP000077013"/>
    </source>
</evidence>
<evidence type="ECO:0008006" key="4">
    <source>
        <dbReference type="Google" id="ProtNLM"/>
    </source>
</evidence>
<feature type="transmembrane region" description="Helical" evidence="1">
    <location>
        <begin position="7"/>
        <end position="28"/>
    </location>
</feature>
<proteinExistence type="predicted"/>
<dbReference type="Proteomes" id="UP000077013">
    <property type="component" value="Unassembled WGS sequence"/>
</dbReference>
<keyword evidence="1" id="KW-1133">Transmembrane helix</keyword>
<organism evidence="2 3">
    <name type="scientific">Cochleicola gelatinilyticus</name>
    <dbReference type="NCBI Taxonomy" id="1763537"/>
    <lineage>
        <taxon>Bacteria</taxon>
        <taxon>Pseudomonadati</taxon>
        <taxon>Bacteroidota</taxon>
        <taxon>Flavobacteriia</taxon>
        <taxon>Flavobacteriales</taxon>
        <taxon>Flavobacteriaceae</taxon>
        <taxon>Cochleicola</taxon>
    </lineage>
</organism>
<feature type="transmembrane region" description="Helical" evidence="1">
    <location>
        <begin position="85"/>
        <end position="110"/>
    </location>
</feature>
<dbReference type="OrthoDB" id="673991at2"/>
<keyword evidence="3" id="KW-1185">Reference proteome</keyword>
<feature type="transmembrane region" description="Helical" evidence="1">
    <location>
        <begin position="122"/>
        <end position="143"/>
    </location>
</feature>
<name>A0A167HIE6_9FLAO</name>
<gene>
    <name evidence="2" type="ORF">ULVI_08640</name>
</gene>
<sequence>MELISEIITVGIIATLGMTAFSYLVSYFSNSKFEEPQLLNILIRRYQGPATTICREHVLGWTIHFLIGMLFVGVFKILQGYSIVTLTLLSGSIFGFLGGIFGVGFWGFILKIHPNPPQINKVVYFIQLVIAHVIFGICLIYLLNF</sequence>
<reference evidence="2 3" key="1">
    <citation type="submission" date="2016-02" db="EMBL/GenBank/DDBJ databases">
        <title>Ulvibacter sp. LPB0005, isolated from Thais luteostoma.</title>
        <authorList>
            <person name="Shin S.-K."/>
            <person name="Yi H."/>
        </authorList>
    </citation>
    <scope>NUCLEOTIDE SEQUENCE [LARGE SCALE GENOMIC DNA]</scope>
    <source>
        <strain evidence="2 3">LPB0005</strain>
    </source>
</reference>
<keyword evidence="1" id="KW-0472">Membrane</keyword>
<protein>
    <recommendedName>
        <fullName evidence="4">DUF2938 domain-containing protein</fullName>
    </recommendedName>
</protein>